<proteinExistence type="inferred from homology"/>
<gene>
    <name evidence="9" type="ORF">D7S89_24590</name>
</gene>
<accession>A0A494X2L6</accession>
<dbReference type="PROSITE" id="PS00949">
    <property type="entry name" value="AUTOINDUCER_SYNTH_1"/>
    <property type="match status" value="1"/>
</dbReference>
<dbReference type="PANTHER" id="PTHR39322">
    <property type="entry name" value="ACYL-HOMOSERINE-LACTONE SYNTHASE"/>
    <property type="match status" value="1"/>
</dbReference>
<dbReference type="Proteomes" id="UP000280434">
    <property type="component" value="Unassembled WGS sequence"/>
</dbReference>
<evidence type="ECO:0000256" key="7">
    <source>
        <dbReference type="PROSITE-ProRule" id="PRU00533"/>
    </source>
</evidence>
<evidence type="ECO:0000313" key="9">
    <source>
        <dbReference type="EMBL" id="RKP43861.1"/>
    </source>
</evidence>
<name>A0A494X2L6_9BURK</name>
<dbReference type="PANTHER" id="PTHR39322:SF1">
    <property type="entry name" value="ISOVALERYL-HOMOSERINE LACTONE SYNTHASE"/>
    <property type="match status" value="1"/>
</dbReference>
<dbReference type="PROSITE" id="PS51187">
    <property type="entry name" value="AUTOINDUCER_SYNTH_2"/>
    <property type="match status" value="1"/>
</dbReference>
<dbReference type="EC" id="2.3.1.184" evidence="1 8"/>
<dbReference type="InterPro" id="IPR018311">
    <property type="entry name" value="Autoind_synth_CS"/>
</dbReference>
<keyword evidence="4 8" id="KW-0949">S-adenosyl-L-methionine</keyword>
<dbReference type="GO" id="GO:0009372">
    <property type="term" value="P:quorum sensing"/>
    <property type="evidence" value="ECO:0007669"/>
    <property type="project" value="UniProtKB-UniRule"/>
</dbReference>
<dbReference type="AlphaFoldDB" id="A0A494X2L6"/>
<comment type="similarity">
    <text evidence="7 8">Belongs to the autoinducer synthase family.</text>
</comment>
<dbReference type="OrthoDB" id="6023281at2"/>
<dbReference type="Gene3D" id="3.40.630.30">
    <property type="match status" value="1"/>
</dbReference>
<dbReference type="EMBL" id="RBZV01000016">
    <property type="protein sequence ID" value="RKP43861.1"/>
    <property type="molecule type" value="Genomic_DNA"/>
</dbReference>
<dbReference type="Pfam" id="PF00765">
    <property type="entry name" value="Autoind_synth"/>
    <property type="match status" value="1"/>
</dbReference>
<dbReference type="GO" id="GO:0007165">
    <property type="term" value="P:signal transduction"/>
    <property type="evidence" value="ECO:0007669"/>
    <property type="project" value="TreeGrafter"/>
</dbReference>
<sequence>MNARITIGTQKNIDLDELADMYRFRAKVFGERMGWEVAVLSGMEIDDYDALAPHYMLIHDDANRLCGCWRLLPTQGPYMLRNTFSQLLHGEPAPVAPDVWELSRFAIVSHDRPGYGFADLALDAMRESIRFASRMGIRRYVTVTTTAVERLMKRTGIEMRRFGPPLRVGIETAVALTIDLGERTQQALFAPLAEAA</sequence>
<dbReference type="SUPFAM" id="SSF55729">
    <property type="entry name" value="Acyl-CoA N-acyltransferases (Nat)"/>
    <property type="match status" value="1"/>
</dbReference>
<dbReference type="InterPro" id="IPR016181">
    <property type="entry name" value="Acyl_CoA_acyltransferase"/>
</dbReference>
<keyword evidence="10" id="KW-1185">Reference proteome</keyword>
<reference evidence="9 10" key="1">
    <citation type="submission" date="2018-10" db="EMBL/GenBank/DDBJ databases">
        <title>Paraburkholderia sp. 7MK8-2, isolated from soil.</title>
        <authorList>
            <person name="Gao Z.-H."/>
            <person name="Qiu L.-H."/>
        </authorList>
    </citation>
    <scope>NUCLEOTIDE SEQUENCE [LARGE SCALE GENOMIC DNA]</scope>
    <source>
        <strain evidence="9 10">7MK8-2</strain>
    </source>
</reference>
<dbReference type="InterPro" id="IPR001690">
    <property type="entry name" value="Autoind_synthase"/>
</dbReference>
<evidence type="ECO:0000256" key="5">
    <source>
        <dbReference type="ARBA" id="ARBA00022929"/>
    </source>
</evidence>
<comment type="caution">
    <text evidence="9">The sequence shown here is derived from an EMBL/GenBank/DDBJ whole genome shotgun (WGS) entry which is preliminary data.</text>
</comment>
<evidence type="ECO:0000313" key="10">
    <source>
        <dbReference type="Proteomes" id="UP000280434"/>
    </source>
</evidence>
<comment type="catalytic activity">
    <reaction evidence="6 8">
        <text>a fatty acyl-[ACP] + S-adenosyl-L-methionine = an N-acyl-L-homoserine lactone + S-methyl-5'-thioadenosine + holo-[ACP] + H(+)</text>
        <dbReference type="Rhea" id="RHEA:10096"/>
        <dbReference type="Rhea" id="RHEA-COMP:9685"/>
        <dbReference type="Rhea" id="RHEA-COMP:14125"/>
        <dbReference type="ChEBI" id="CHEBI:15378"/>
        <dbReference type="ChEBI" id="CHEBI:17509"/>
        <dbReference type="ChEBI" id="CHEBI:55474"/>
        <dbReference type="ChEBI" id="CHEBI:59789"/>
        <dbReference type="ChEBI" id="CHEBI:64479"/>
        <dbReference type="ChEBI" id="CHEBI:138651"/>
        <dbReference type="EC" id="2.3.1.184"/>
    </reaction>
</comment>
<evidence type="ECO:0000256" key="8">
    <source>
        <dbReference type="RuleBase" id="RU361135"/>
    </source>
</evidence>
<evidence type="ECO:0000256" key="3">
    <source>
        <dbReference type="ARBA" id="ARBA00022679"/>
    </source>
</evidence>
<keyword evidence="2 7" id="KW-0673">Quorum sensing</keyword>
<evidence type="ECO:0000256" key="1">
    <source>
        <dbReference type="ARBA" id="ARBA00012340"/>
    </source>
</evidence>
<dbReference type="PRINTS" id="PR01549">
    <property type="entry name" value="AUTOINDCRSYN"/>
</dbReference>
<dbReference type="GO" id="GO:0061579">
    <property type="term" value="F:N-acyl homoserine lactone synthase activity"/>
    <property type="evidence" value="ECO:0007669"/>
    <property type="project" value="UniProtKB-UniRule"/>
</dbReference>
<evidence type="ECO:0000256" key="2">
    <source>
        <dbReference type="ARBA" id="ARBA00022654"/>
    </source>
</evidence>
<evidence type="ECO:0000256" key="4">
    <source>
        <dbReference type="ARBA" id="ARBA00022691"/>
    </source>
</evidence>
<evidence type="ECO:0000256" key="6">
    <source>
        <dbReference type="ARBA" id="ARBA00048576"/>
    </source>
</evidence>
<keyword evidence="5 7" id="KW-0071">Autoinducer synthesis</keyword>
<keyword evidence="3 8" id="KW-0808">Transferase</keyword>
<dbReference type="RefSeq" id="WP_121281476.1">
    <property type="nucleotide sequence ID" value="NZ_RBZV01000016.1"/>
</dbReference>
<protein>
    <recommendedName>
        <fullName evidence="1 8">Acyl-homoserine-lactone synthase</fullName>
        <ecNumber evidence="1 8">2.3.1.184</ecNumber>
    </recommendedName>
    <alternativeName>
        <fullName evidence="8">Autoinducer synthesis protein</fullName>
    </alternativeName>
</protein>
<organism evidence="9 10">
    <name type="scientific">Trinickia fusca</name>
    <dbReference type="NCBI Taxonomy" id="2419777"/>
    <lineage>
        <taxon>Bacteria</taxon>
        <taxon>Pseudomonadati</taxon>
        <taxon>Pseudomonadota</taxon>
        <taxon>Betaproteobacteria</taxon>
        <taxon>Burkholderiales</taxon>
        <taxon>Burkholderiaceae</taxon>
        <taxon>Trinickia</taxon>
    </lineage>
</organism>